<dbReference type="AlphaFoldDB" id="A0A843WFF9"/>
<name>A0A843WFF9_COLES</name>
<proteinExistence type="predicted"/>
<organism evidence="1 2">
    <name type="scientific">Colocasia esculenta</name>
    <name type="common">Wild taro</name>
    <name type="synonym">Arum esculentum</name>
    <dbReference type="NCBI Taxonomy" id="4460"/>
    <lineage>
        <taxon>Eukaryota</taxon>
        <taxon>Viridiplantae</taxon>
        <taxon>Streptophyta</taxon>
        <taxon>Embryophyta</taxon>
        <taxon>Tracheophyta</taxon>
        <taxon>Spermatophyta</taxon>
        <taxon>Magnoliopsida</taxon>
        <taxon>Liliopsida</taxon>
        <taxon>Araceae</taxon>
        <taxon>Aroideae</taxon>
        <taxon>Colocasieae</taxon>
        <taxon>Colocasia</taxon>
    </lineage>
</organism>
<evidence type="ECO:0000313" key="2">
    <source>
        <dbReference type="Proteomes" id="UP000652761"/>
    </source>
</evidence>
<evidence type="ECO:0000313" key="1">
    <source>
        <dbReference type="EMBL" id="MQM02874.1"/>
    </source>
</evidence>
<accession>A0A843WFF9</accession>
<sequence length="121" mass="13723">MSGRLHAHRVSRAGQRLLTSELWQALLGWVRCCAWVRGRFGFLEVALACFHCEDATCSGGNIVWNSYLAFFVEVRESRRPHTRRLALSSVVVEGLHHRQCKSLSVVHLGVCPRLLLLFGYC</sequence>
<dbReference type="Proteomes" id="UP000652761">
    <property type="component" value="Unassembled WGS sequence"/>
</dbReference>
<comment type="caution">
    <text evidence="1">The sequence shown here is derived from an EMBL/GenBank/DDBJ whole genome shotgun (WGS) entry which is preliminary data.</text>
</comment>
<reference evidence="1" key="1">
    <citation type="submission" date="2017-07" db="EMBL/GenBank/DDBJ databases">
        <title>Taro Niue Genome Assembly and Annotation.</title>
        <authorList>
            <person name="Atibalentja N."/>
            <person name="Keating K."/>
            <person name="Fields C.J."/>
        </authorList>
    </citation>
    <scope>NUCLEOTIDE SEQUENCE</scope>
    <source>
        <strain evidence="1">Niue_2</strain>
        <tissue evidence="1">Leaf</tissue>
    </source>
</reference>
<gene>
    <name evidence="1" type="ORF">Taro_035647</name>
</gene>
<keyword evidence="2" id="KW-1185">Reference proteome</keyword>
<dbReference type="EMBL" id="NMUH01002932">
    <property type="protein sequence ID" value="MQM02874.1"/>
    <property type="molecule type" value="Genomic_DNA"/>
</dbReference>
<protein>
    <submittedName>
        <fullName evidence="1">Uncharacterized protein</fullName>
    </submittedName>
</protein>